<evidence type="ECO:0000313" key="4">
    <source>
        <dbReference type="EMBL" id="TGG90240.1"/>
    </source>
</evidence>
<dbReference type="NCBIfam" id="TIGR03167">
    <property type="entry name" value="tRNA_sel_U_synt"/>
    <property type="match status" value="1"/>
</dbReference>
<dbReference type="OrthoDB" id="9808735at2"/>
<name>A0A4Z0W9S8_9GAMM</name>
<evidence type="ECO:0000313" key="5">
    <source>
        <dbReference type="Proteomes" id="UP000297475"/>
    </source>
</evidence>
<keyword evidence="2" id="KW-0808">Transferase</keyword>
<proteinExistence type="inferred from homology"/>
<evidence type="ECO:0000256" key="1">
    <source>
        <dbReference type="ARBA" id="ARBA00023266"/>
    </source>
</evidence>
<dbReference type="GO" id="GO:0043828">
    <property type="term" value="F:tRNA 2-selenouridine synthase activity"/>
    <property type="evidence" value="ECO:0007669"/>
    <property type="project" value="UniProtKB-EC"/>
</dbReference>
<dbReference type="InterPro" id="IPR058840">
    <property type="entry name" value="AAA_SelU"/>
</dbReference>
<gene>
    <name evidence="4" type="primary">mnmH</name>
    <name evidence="2" type="synonym">selU</name>
    <name evidence="4" type="ORF">E4656_19125</name>
</gene>
<dbReference type="InterPro" id="IPR017582">
    <property type="entry name" value="SelU"/>
</dbReference>
<comment type="similarity">
    <text evidence="2">Belongs to the SelU family.</text>
</comment>
<dbReference type="SMART" id="SM00450">
    <property type="entry name" value="RHOD"/>
    <property type="match status" value="1"/>
</dbReference>
<comment type="catalytic activity">
    <reaction evidence="2">
        <text>5-methylaminomethyl-2-thiouridine(34) in tRNA + selenophosphate + (2E)-geranyl diphosphate + H2O + H(+) = 5-methylaminomethyl-2-selenouridine(34) in tRNA + (2E)-thiogeraniol + phosphate + diphosphate</text>
        <dbReference type="Rhea" id="RHEA:42716"/>
        <dbReference type="Rhea" id="RHEA-COMP:10195"/>
        <dbReference type="Rhea" id="RHEA-COMP:10196"/>
        <dbReference type="ChEBI" id="CHEBI:15377"/>
        <dbReference type="ChEBI" id="CHEBI:15378"/>
        <dbReference type="ChEBI" id="CHEBI:16144"/>
        <dbReference type="ChEBI" id="CHEBI:33019"/>
        <dbReference type="ChEBI" id="CHEBI:43474"/>
        <dbReference type="ChEBI" id="CHEBI:58057"/>
        <dbReference type="ChEBI" id="CHEBI:74455"/>
        <dbReference type="ChEBI" id="CHEBI:82743"/>
        <dbReference type="ChEBI" id="CHEBI:143703"/>
        <dbReference type="EC" id="2.9.1.3"/>
    </reaction>
</comment>
<dbReference type="RefSeq" id="WP_135484933.1">
    <property type="nucleotide sequence ID" value="NZ_SRMF01000015.1"/>
</dbReference>
<keyword evidence="1 2" id="KW-0711">Selenium</keyword>
<reference evidence="4 5" key="1">
    <citation type="submission" date="2019-04" db="EMBL/GenBank/DDBJ databases">
        <title>Natronospirillum operosus gen. nov., sp. nov., a haloalkaliphilic satellite isolated from decaying biomass of laboratory culture of cyanobacterium Geitlerinema sp. and proposal of Natronospirillaceae fam. nov. and Saccharospirillaceae fam. nov.</title>
        <authorList>
            <person name="Kevbrin V."/>
            <person name="Boltyanskaya Y."/>
            <person name="Koziaeva V."/>
            <person name="Grouzdev D.S."/>
            <person name="Park M."/>
            <person name="Cho J."/>
        </authorList>
    </citation>
    <scope>NUCLEOTIDE SEQUENCE [LARGE SCALE GENOMIC DNA]</scope>
    <source>
        <strain evidence="4 5">G-116</strain>
    </source>
</reference>
<comment type="caution">
    <text evidence="4">The sequence shown here is derived from an EMBL/GenBank/DDBJ whole genome shotgun (WGS) entry which is preliminary data.</text>
</comment>
<dbReference type="Proteomes" id="UP000297475">
    <property type="component" value="Unassembled WGS sequence"/>
</dbReference>
<dbReference type="EC" id="2.9.1.3" evidence="2"/>
<sequence length="367" mass="41626">MIIQPQDFASLLLQNRPLMDVRAPVEFARGAFPSARNLPLLDDDQRHQIGLRYAEAGEEAAIALGLELATPATRQARLDAWAGFIERHPGGALYCFRGGLRSRTTQEWLQAEGLDYPLVRGGYKALRRFLLDQMQALIERGNIRTLAGPTGSGKTQVVHAWPQSVDLEGLARHKGSAFGREFVPQPSQIDWEHAMTLDWLRRRDDSSAPVLMEDESRLIGRIHLPPELQVLLQSAPEIRLEASLQQRVERLREDYVMTIVRHYQHSEPGHCWQRVADHIGDNLTRIRKRLGGARHQALLAAVPDAVAALRDHGDWGGFDGIIRSLLQDYYDPMYQYQLTRYQRRQVFTGTHDEVLAWLADQDGDPLS</sequence>
<dbReference type="PANTHER" id="PTHR30401:SF0">
    <property type="entry name" value="TRNA 2-SELENOURIDINE SYNTHASE"/>
    <property type="match status" value="1"/>
</dbReference>
<dbReference type="NCBIfam" id="NF008751">
    <property type="entry name" value="PRK11784.1-3"/>
    <property type="match status" value="1"/>
</dbReference>
<dbReference type="SUPFAM" id="SSF52821">
    <property type="entry name" value="Rhodanese/Cell cycle control phosphatase"/>
    <property type="match status" value="1"/>
</dbReference>
<dbReference type="GO" id="GO:0002098">
    <property type="term" value="P:tRNA wobble uridine modification"/>
    <property type="evidence" value="ECO:0007669"/>
    <property type="project" value="UniProtKB-UniRule"/>
</dbReference>
<dbReference type="InterPro" id="IPR001763">
    <property type="entry name" value="Rhodanese-like_dom"/>
</dbReference>
<dbReference type="EMBL" id="SRMF01000015">
    <property type="protein sequence ID" value="TGG90240.1"/>
    <property type="molecule type" value="Genomic_DNA"/>
</dbReference>
<dbReference type="AlphaFoldDB" id="A0A4Z0W9S8"/>
<dbReference type="SUPFAM" id="SSF52540">
    <property type="entry name" value="P-loop containing nucleoside triphosphate hydrolases"/>
    <property type="match status" value="1"/>
</dbReference>
<dbReference type="PANTHER" id="PTHR30401">
    <property type="entry name" value="TRNA 2-SELENOURIDINE SYNTHASE"/>
    <property type="match status" value="1"/>
</dbReference>
<comment type="subunit">
    <text evidence="2">Monomer.</text>
</comment>
<evidence type="ECO:0000256" key="2">
    <source>
        <dbReference type="HAMAP-Rule" id="MF_01622"/>
    </source>
</evidence>
<evidence type="ECO:0000259" key="3">
    <source>
        <dbReference type="PROSITE" id="PS50206"/>
    </source>
</evidence>
<dbReference type="GO" id="GO:0016765">
    <property type="term" value="F:transferase activity, transferring alkyl or aryl (other than methyl) groups"/>
    <property type="evidence" value="ECO:0007669"/>
    <property type="project" value="UniProtKB-UniRule"/>
</dbReference>
<accession>A0A4Z0W9S8</accession>
<organism evidence="4 5">
    <name type="scientific">Natronospirillum operosum</name>
    <dbReference type="NCBI Taxonomy" id="2759953"/>
    <lineage>
        <taxon>Bacteria</taxon>
        <taxon>Pseudomonadati</taxon>
        <taxon>Pseudomonadota</taxon>
        <taxon>Gammaproteobacteria</taxon>
        <taxon>Oceanospirillales</taxon>
        <taxon>Natronospirillaceae</taxon>
        <taxon>Natronospirillum</taxon>
    </lineage>
</organism>
<dbReference type="PROSITE" id="PS50206">
    <property type="entry name" value="RHODANESE_3"/>
    <property type="match status" value="1"/>
</dbReference>
<dbReference type="InterPro" id="IPR027417">
    <property type="entry name" value="P-loop_NTPase"/>
</dbReference>
<comment type="catalytic activity">
    <reaction evidence="2">
        <text>5-methylaminomethyl-2-thiouridine(34) in tRNA + (2E)-geranyl diphosphate = 5-methylaminomethyl-S-(2E)-geranyl-thiouridine(34) in tRNA + diphosphate</text>
        <dbReference type="Rhea" id="RHEA:14085"/>
        <dbReference type="Rhea" id="RHEA-COMP:10195"/>
        <dbReference type="Rhea" id="RHEA-COMP:14654"/>
        <dbReference type="ChEBI" id="CHEBI:33019"/>
        <dbReference type="ChEBI" id="CHEBI:58057"/>
        <dbReference type="ChEBI" id="CHEBI:74455"/>
        <dbReference type="ChEBI" id="CHEBI:140632"/>
    </reaction>
</comment>
<dbReference type="Pfam" id="PF26341">
    <property type="entry name" value="AAA_SelU"/>
    <property type="match status" value="1"/>
</dbReference>
<comment type="function">
    <text evidence="2">Involved in the post-transcriptional modification of the uridine at the wobble position (U34) of tRNA(Lys), tRNA(Glu) and tRNA(Gln). Catalyzes the conversion of 2-thiouridine (S2U-RNA) to 2-selenouridine (Se2U-RNA). Acts in a two-step process involving geranylation of 2-thiouridine (S2U) to S-geranyl-2-thiouridine (geS2U) and subsequent selenation of the latter derivative to 2-selenouridine (Se2U) in the tRNA chain.</text>
</comment>
<dbReference type="InterPro" id="IPR036873">
    <property type="entry name" value="Rhodanese-like_dom_sf"/>
</dbReference>
<dbReference type="Gene3D" id="3.40.250.10">
    <property type="entry name" value="Rhodanese-like domain"/>
    <property type="match status" value="1"/>
</dbReference>
<comment type="catalytic activity">
    <reaction evidence="2">
        <text>5-methylaminomethyl-2-(Se-phospho)selenouridine(34) in tRNA + H2O = 5-methylaminomethyl-2-selenouridine(34) in tRNA + phosphate</text>
        <dbReference type="Rhea" id="RHEA:60176"/>
        <dbReference type="Rhea" id="RHEA-COMP:10196"/>
        <dbReference type="Rhea" id="RHEA-COMP:15523"/>
        <dbReference type="ChEBI" id="CHEBI:15377"/>
        <dbReference type="ChEBI" id="CHEBI:43474"/>
        <dbReference type="ChEBI" id="CHEBI:82743"/>
        <dbReference type="ChEBI" id="CHEBI:143702"/>
    </reaction>
</comment>
<feature type="active site" description="S-selanylcysteine intermediate" evidence="2">
    <location>
        <position position="95"/>
    </location>
</feature>
<protein>
    <recommendedName>
        <fullName evidence="2">tRNA 2-selenouridine synthase</fullName>
        <ecNumber evidence="2">2.9.1.3</ecNumber>
    </recommendedName>
</protein>
<dbReference type="HAMAP" id="MF_01622">
    <property type="entry name" value="tRNA_sel_U_synth"/>
    <property type="match status" value="1"/>
</dbReference>
<feature type="domain" description="Rhodanese" evidence="3">
    <location>
        <begin position="12"/>
        <end position="135"/>
    </location>
</feature>
<keyword evidence="5" id="KW-1185">Reference proteome</keyword>
<comment type="catalytic activity">
    <reaction evidence="2">
        <text>5-methylaminomethyl-S-(2E)-geranyl-thiouridine(34) in tRNA + selenophosphate + H(+) = 5-methylaminomethyl-2-(Se-phospho)selenouridine(34) in tRNA + (2E)-thiogeraniol</text>
        <dbReference type="Rhea" id="RHEA:60172"/>
        <dbReference type="Rhea" id="RHEA-COMP:14654"/>
        <dbReference type="Rhea" id="RHEA-COMP:15523"/>
        <dbReference type="ChEBI" id="CHEBI:15378"/>
        <dbReference type="ChEBI" id="CHEBI:16144"/>
        <dbReference type="ChEBI" id="CHEBI:140632"/>
        <dbReference type="ChEBI" id="CHEBI:143702"/>
        <dbReference type="ChEBI" id="CHEBI:143703"/>
    </reaction>
</comment>